<dbReference type="Pfam" id="PF01177">
    <property type="entry name" value="Asp_Glu_race"/>
    <property type="match status" value="1"/>
</dbReference>
<accession>A0ABU3P4M1</accession>
<proteinExistence type="predicted"/>
<gene>
    <name evidence="2" type="ORF">Q4T40_22285</name>
</gene>
<sequence length="226" mass="23711">MIGILAGMGPKSTAPFIDKVVDLCQRRHGARHDSDFPPMLIYSCPTPFYLDRPVDHAALRDAIVAGAARLAACGVDYLAVPCNLAHVYFGSIQEAVPVPVLNMVAETVAALPADAGRIAVLATAATLEAGIYQQGLAHAGRESVLAPRWQAETAAILELIKSGRDAAQAKARWDALVRDVSAAADAAVIACTDLNVVADGAVSPLPLVDSSACLATALVDRYYRPR</sequence>
<name>A0ABU3P4M1_9FIRM</name>
<keyword evidence="3" id="KW-1185">Reference proteome</keyword>
<evidence type="ECO:0000313" key="2">
    <source>
        <dbReference type="EMBL" id="MDT8903971.1"/>
    </source>
</evidence>
<dbReference type="PANTHER" id="PTHR21198:SF7">
    <property type="entry name" value="ASPARTATE-GLUTAMATE RACEMASE FAMILY"/>
    <property type="match status" value="1"/>
</dbReference>
<dbReference type="Proteomes" id="UP001254848">
    <property type="component" value="Unassembled WGS sequence"/>
</dbReference>
<comment type="caution">
    <text evidence="2">The sequence shown here is derived from an EMBL/GenBank/DDBJ whole genome shotgun (WGS) entry which is preliminary data.</text>
</comment>
<evidence type="ECO:0000313" key="3">
    <source>
        <dbReference type="Proteomes" id="UP001254848"/>
    </source>
</evidence>
<dbReference type="InterPro" id="IPR015942">
    <property type="entry name" value="Asp/Glu/hydantoin_racemase"/>
</dbReference>
<keyword evidence="1" id="KW-0413">Isomerase</keyword>
<reference evidence="2 3" key="1">
    <citation type="submission" date="2023-07" db="EMBL/GenBank/DDBJ databases">
        <title>The novel representative of Negativicutes class, Anaeroselena agilis gen. nov. sp. nov.</title>
        <authorList>
            <person name="Prokofeva M.I."/>
            <person name="Elcheninov A.G."/>
            <person name="Klyukina A."/>
            <person name="Kublanov I.V."/>
            <person name="Frolov E.N."/>
            <person name="Podosokorskaya O.A."/>
        </authorList>
    </citation>
    <scope>NUCLEOTIDE SEQUENCE [LARGE SCALE GENOMIC DNA]</scope>
    <source>
        <strain evidence="2 3">4137-cl</strain>
    </source>
</reference>
<dbReference type="SUPFAM" id="SSF53681">
    <property type="entry name" value="Aspartate/glutamate racemase"/>
    <property type="match status" value="2"/>
</dbReference>
<dbReference type="RefSeq" id="WP_413782409.1">
    <property type="nucleotide sequence ID" value="NZ_JAUOZS010000001.1"/>
</dbReference>
<evidence type="ECO:0000256" key="1">
    <source>
        <dbReference type="ARBA" id="ARBA00023235"/>
    </source>
</evidence>
<dbReference type="Gene3D" id="3.40.50.1860">
    <property type="match status" value="2"/>
</dbReference>
<dbReference type="EMBL" id="JAUOZS010000001">
    <property type="protein sequence ID" value="MDT8903971.1"/>
    <property type="molecule type" value="Genomic_DNA"/>
</dbReference>
<dbReference type="PANTHER" id="PTHR21198">
    <property type="entry name" value="GLUTAMATE RACEMASE"/>
    <property type="match status" value="1"/>
</dbReference>
<organism evidence="2 3">
    <name type="scientific">Anaeroselena agilis</name>
    <dbReference type="NCBI Taxonomy" id="3063788"/>
    <lineage>
        <taxon>Bacteria</taxon>
        <taxon>Bacillati</taxon>
        <taxon>Bacillota</taxon>
        <taxon>Negativicutes</taxon>
        <taxon>Acetonemataceae</taxon>
        <taxon>Anaeroselena</taxon>
    </lineage>
</organism>
<protein>
    <submittedName>
        <fullName evidence="2">Aspartate/glutamate racemase family protein</fullName>
    </submittedName>
</protein>
<dbReference type="InterPro" id="IPR001920">
    <property type="entry name" value="Asp/Glu_race"/>
</dbReference>